<keyword evidence="1" id="KW-0472">Membrane</keyword>
<protein>
    <submittedName>
        <fullName evidence="2">Uncharacterized protein</fullName>
    </submittedName>
</protein>
<accession>A0A1I4NNR1</accession>
<keyword evidence="1" id="KW-1133">Transmembrane helix</keyword>
<reference evidence="3" key="1">
    <citation type="submission" date="2016-10" db="EMBL/GenBank/DDBJ databases">
        <authorList>
            <person name="Varghese N."/>
            <person name="Submissions S."/>
        </authorList>
    </citation>
    <scope>NUCLEOTIDE SEQUENCE [LARGE SCALE GENOMIC DNA]</scope>
    <source>
        <strain evidence="3">Mob M</strain>
    </source>
</reference>
<keyword evidence="3" id="KW-1185">Reference proteome</keyword>
<dbReference type="EMBL" id="FOUJ01000001">
    <property type="protein sequence ID" value="SFM17164.1"/>
    <property type="molecule type" value="Genomic_DNA"/>
</dbReference>
<feature type="transmembrane region" description="Helical" evidence="1">
    <location>
        <begin position="6"/>
        <end position="28"/>
    </location>
</feature>
<organism evidence="2 3">
    <name type="scientific">Methanolobus profundi</name>
    <dbReference type="NCBI Taxonomy" id="487685"/>
    <lineage>
        <taxon>Archaea</taxon>
        <taxon>Methanobacteriati</taxon>
        <taxon>Methanobacteriota</taxon>
        <taxon>Stenosarchaea group</taxon>
        <taxon>Methanomicrobia</taxon>
        <taxon>Methanosarcinales</taxon>
        <taxon>Methanosarcinaceae</taxon>
        <taxon>Methanolobus</taxon>
    </lineage>
</organism>
<dbReference type="Proteomes" id="UP000198535">
    <property type="component" value="Unassembled WGS sequence"/>
</dbReference>
<evidence type="ECO:0000313" key="2">
    <source>
        <dbReference type="EMBL" id="SFM17164.1"/>
    </source>
</evidence>
<evidence type="ECO:0000313" key="3">
    <source>
        <dbReference type="Proteomes" id="UP000198535"/>
    </source>
</evidence>
<sequence length="33" mass="3802">MLVKLVAKFAFLAFITGIMAYLFLSYMVPYMHA</sequence>
<dbReference type="AlphaFoldDB" id="A0A1I4NNR1"/>
<name>A0A1I4NNR1_9EURY</name>
<dbReference type="STRING" id="487685.SAMN04488696_0176"/>
<evidence type="ECO:0000256" key="1">
    <source>
        <dbReference type="SAM" id="Phobius"/>
    </source>
</evidence>
<proteinExistence type="predicted"/>
<gene>
    <name evidence="2" type="ORF">SAMN04488696_0176</name>
</gene>
<keyword evidence="1" id="KW-0812">Transmembrane</keyword>